<dbReference type="SUPFAM" id="SSF46689">
    <property type="entry name" value="Homeodomain-like"/>
    <property type="match status" value="2"/>
</dbReference>
<feature type="domain" description="HTH araC/xylS-type" evidence="4">
    <location>
        <begin position="200"/>
        <end position="298"/>
    </location>
</feature>
<dbReference type="Pfam" id="PF12833">
    <property type="entry name" value="HTH_18"/>
    <property type="match status" value="1"/>
</dbReference>
<evidence type="ECO:0000256" key="2">
    <source>
        <dbReference type="ARBA" id="ARBA00023125"/>
    </source>
</evidence>
<dbReference type="AlphaFoldDB" id="A0A4S3M6P9"/>
<evidence type="ECO:0000256" key="1">
    <source>
        <dbReference type="ARBA" id="ARBA00023015"/>
    </source>
</evidence>
<dbReference type="GO" id="GO:0043565">
    <property type="term" value="F:sequence-specific DNA binding"/>
    <property type="evidence" value="ECO:0007669"/>
    <property type="project" value="InterPro"/>
</dbReference>
<dbReference type="Gene3D" id="1.10.10.60">
    <property type="entry name" value="Homeodomain-like"/>
    <property type="match status" value="2"/>
</dbReference>
<dbReference type="GO" id="GO:0003700">
    <property type="term" value="F:DNA-binding transcription factor activity"/>
    <property type="evidence" value="ECO:0007669"/>
    <property type="project" value="InterPro"/>
</dbReference>
<dbReference type="Pfam" id="PF01965">
    <property type="entry name" value="DJ-1_PfpI"/>
    <property type="match status" value="1"/>
</dbReference>
<dbReference type="Gene3D" id="3.40.50.880">
    <property type="match status" value="1"/>
</dbReference>
<comment type="caution">
    <text evidence="5">The sequence shown here is derived from an EMBL/GenBank/DDBJ whole genome shotgun (WGS) entry which is preliminary data.</text>
</comment>
<sequence>MQDSPNPLSVALVATPGVQEAALLGLTDLFAVANRFAPGRIVATRVDQPVPHRFDVVLFLPSLGGSRGAPDHPLALWARDQHRQGARLCSVCAGAFWLGAAGVLDRRPVTTHWALEDEFRAAFPAARLEPEQILIDDHDIVTAGGLMAWIDLGLFLVGQAGGPALVSQVARHLLVDPSGREQRNYRTFRPNRGHGDAAILAVQTWLETHHPQPVLAEDMAAVAALSGRSFLRRFRAATGLTPSAYLQNLRIEKARGLLERTPTPVAEIGWAVGYADAAAFARVFRQITGVTAGDYRRRFAIA</sequence>
<evidence type="ECO:0000256" key="3">
    <source>
        <dbReference type="ARBA" id="ARBA00023163"/>
    </source>
</evidence>
<dbReference type="PROSITE" id="PS01124">
    <property type="entry name" value="HTH_ARAC_FAMILY_2"/>
    <property type="match status" value="1"/>
</dbReference>
<accession>A0A4S3M6P9</accession>
<dbReference type="OrthoDB" id="186587at2"/>
<dbReference type="SMART" id="SM00342">
    <property type="entry name" value="HTH_ARAC"/>
    <property type="match status" value="1"/>
</dbReference>
<dbReference type="InterPro" id="IPR029062">
    <property type="entry name" value="Class_I_gatase-like"/>
</dbReference>
<dbReference type="PANTHER" id="PTHR43130:SF3">
    <property type="entry name" value="HTH-TYPE TRANSCRIPTIONAL REGULATOR RV1931C"/>
    <property type="match status" value="1"/>
</dbReference>
<dbReference type="InterPro" id="IPR009057">
    <property type="entry name" value="Homeodomain-like_sf"/>
</dbReference>
<evidence type="ECO:0000259" key="4">
    <source>
        <dbReference type="PROSITE" id="PS01124"/>
    </source>
</evidence>
<dbReference type="PROSITE" id="PS00041">
    <property type="entry name" value="HTH_ARAC_FAMILY_1"/>
    <property type="match status" value="1"/>
</dbReference>
<dbReference type="EMBL" id="SSMD01000006">
    <property type="protein sequence ID" value="THD72833.1"/>
    <property type="molecule type" value="Genomic_DNA"/>
</dbReference>
<dbReference type="InterPro" id="IPR052158">
    <property type="entry name" value="INH-QAR"/>
</dbReference>
<protein>
    <submittedName>
        <fullName evidence="5">Helix-turn-helix domain-containing protein</fullName>
    </submittedName>
</protein>
<keyword evidence="3" id="KW-0804">Transcription</keyword>
<evidence type="ECO:0000313" key="5">
    <source>
        <dbReference type="EMBL" id="THD72833.1"/>
    </source>
</evidence>
<dbReference type="SUPFAM" id="SSF52317">
    <property type="entry name" value="Class I glutamine amidotransferase-like"/>
    <property type="match status" value="1"/>
</dbReference>
<reference evidence="5 6" key="1">
    <citation type="submission" date="2019-04" db="EMBL/GenBank/DDBJ databases">
        <title>Draft genome sequence of Youngimonas vesicularis.</title>
        <authorList>
            <person name="Hameed A."/>
        </authorList>
    </citation>
    <scope>NUCLEOTIDE SEQUENCE [LARGE SCALE GENOMIC DNA]</scope>
    <source>
        <strain evidence="5 6">CC-AMW-E</strain>
    </source>
</reference>
<dbReference type="InterPro" id="IPR018062">
    <property type="entry name" value="HTH_AraC-typ_CS"/>
</dbReference>
<organism evidence="5 6">
    <name type="scientific">Thalassobius vesicularis</name>
    <dbReference type="NCBI Taxonomy" id="1294297"/>
    <lineage>
        <taxon>Bacteria</taxon>
        <taxon>Pseudomonadati</taxon>
        <taxon>Pseudomonadota</taxon>
        <taxon>Alphaproteobacteria</taxon>
        <taxon>Rhodobacterales</taxon>
        <taxon>Roseobacteraceae</taxon>
        <taxon>Thalassovita</taxon>
    </lineage>
</organism>
<keyword evidence="2" id="KW-0238">DNA-binding</keyword>
<dbReference type="RefSeq" id="WP_136339730.1">
    <property type="nucleotide sequence ID" value="NZ_SSMD01000006.1"/>
</dbReference>
<gene>
    <name evidence="5" type="ORF">E7681_12965</name>
</gene>
<evidence type="ECO:0000313" key="6">
    <source>
        <dbReference type="Proteomes" id="UP000306113"/>
    </source>
</evidence>
<dbReference type="PANTHER" id="PTHR43130">
    <property type="entry name" value="ARAC-FAMILY TRANSCRIPTIONAL REGULATOR"/>
    <property type="match status" value="1"/>
</dbReference>
<keyword evidence="1" id="KW-0805">Transcription regulation</keyword>
<dbReference type="Proteomes" id="UP000306113">
    <property type="component" value="Unassembled WGS sequence"/>
</dbReference>
<dbReference type="InterPro" id="IPR018060">
    <property type="entry name" value="HTH_AraC"/>
</dbReference>
<dbReference type="InterPro" id="IPR002818">
    <property type="entry name" value="DJ-1/PfpI"/>
</dbReference>
<keyword evidence="6" id="KW-1185">Reference proteome</keyword>
<proteinExistence type="predicted"/>
<name>A0A4S3M6P9_9RHOB</name>